<sequence>MGQVCLLDSGRLSALLQDALSWGGHVSSLMVSALNGSILAYAYRNATPSIKDIRTQSTTMTAAYTVASEDVLVFEAQNMGALSVVTPIADHILLAVTGPEPKKQKTASPEAVDEEQEHTTNGDIVEEQDQAHSEAETEHEHEQVRTDLEAISQELATLLREELAKLRWPEDI</sequence>
<dbReference type="Proteomes" id="UP000053328">
    <property type="component" value="Unassembled WGS sequence"/>
</dbReference>
<evidence type="ECO:0000313" key="3">
    <source>
        <dbReference type="Proteomes" id="UP000053328"/>
    </source>
</evidence>
<name>A0A0D1YHL3_9EURO</name>
<reference evidence="2 3" key="1">
    <citation type="submission" date="2015-01" db="EMBL/GenBank/DDBJ databases">
        <title>The Genome Sequence of Exophiala spinifera CBS89968.</title>
        <authorList>
            <consortium name="The Broad Institute Genomics Platform"/>
            <person name="Cuomo C."/>
            <person name="de Hoog S."/>
            <person name="Gorbushina A."/>
            <person name="Stielow B."/>
            <person name="Teixiera M."/>
            <person name="Abouelleil A."/>
            <person name="Chapman S.B."/>
            <person name="Priest M."/>
            <person name="Young S.K."/>
            <person name="Wortman J."/>
            <person name="Nusbaum C."/>
            <person name="Birren B."/>
        </authorList>
    </citation>
    <scope>NUCLEOTIDE SEQUENCE [LARGE SCALE GENOMIC DNA]</scope>
    <source>
        <strain evidence="2 3">CBS 89968</strain>
    </source>
</reference>
<keyword evidence="3" id="KW-1185">Reference proteome</keyword>
<evidence type="ECO:0008006" key="4">
    <source>
        <dbReference type="Google" id="ProtNLM"/>
    </source>
</evidence>
<feature type="compositionally biased region" description="Basic and acidic residues" evidence="1">
    <location>
        <begin position="129"/>
        <end position="148"/>
    </location>
</feature>
<proteinExistence type="predicted"/>
<accession>A0A0D1YHL3</accession>
<dbReference type="RefSeq" id="XP_016234627.1">
    <property type="nucleotide sequence ID" value="XM_016381525.1"/>
</dbReference>
<dbReference type="HOGENOM" id="CLU_090046_0_0_1"/>
<evidence type="ECO:0000313" key="2">
    <source>
        <dbReference type="EMBL" id="KIW14411.1"/>
    </source>
</evidence>
<dbReference type="AlphaFoldDB" id="A0A0D1YHL3"/>
<gene>
    <name evidence="2" type="ORF">PV08_07194</name>
</gene>
<evidence type="ECO:0000256" key="1">
    <source>
        <dbReference type="SAM" id="MobiDB-lite"/>
    </source>
</evidence>
<dbReference type="GeneID" id="27334277"/>
<feature type="region of interest" description="Disordered" evidence="1">
    <location>
        <begin position="100"/>
        <end position="149"/>
    </location>
</feature>
<protein>
    <recommendedName>
        <fullName evidence="4">Roadblock/LAMTOR2 domain-containing protein</fullName>
    </recommendedName>
</protein>
<dbReference type="VEuPathDB" id="FungiDB:PV08_07194"/>
<dbReference type="STRING" id="91928.A0A0D1YHL3"/>
<dbReference type="OrthoDB" id="4160156at2759"/>
<dbReference type="EMBL" id="KN847496">
    <property type="protein sequence ID" value="KIW14411.1"/>
    <property type="molecule type" value="Genomic_DNA"/>
</dbReference>
<organism evidence="2 3">
    <name type="scientific">Exophiala spinifera</name>
    <dbReference type="NCBI Taxonomy" id="91928"/>
    <lineage>
        <taxon>Eukaryota</taxon>
        <taxon>Fungi</taxon>
        <taxon>Dikarya</taxon>
        <taxon>Ascomycota</taxon>
        <taxon>Pezizomycotina</taxon>
        <taxon>Eurotiomycetes</taxon>
        <taxon>Chaetothyriomycetidae</taxon>
        <taxon>Chaetothyriales</taxon>
        <taxon>Herpotrichiellaceae</taxon>
        <taxon>Exophiala</taxon>
    </lineage>
</organism>